<feature type="compositionally biased region" description="Acidic residues" evidence="1">
    <location>
        <begin position="604"/>
        <end position="615"/>
    </location>
</feature>
<feature type="region of interest" description="Disordered" evidence="1">
    <location>
        <begin position="161"/>
        <end position="185"/>
    </location>
</feature>
<evidence type="ECO:0000313" key="2">
    <source>
        <dbReference type="EMBL" id="AFJ20324.1"/>
    </source>
</evidence>
<evidence type="ECO:0000313" key="3">
    <source>
        <dbReference type="Proteomes" id="UP000118426"/>
    </source>
</evidence>
<feature type="compositionally biased region" description="Basic and acidic residues" evidence="1">
    <location>
        <begin position="165"/>
        <end position="177"/>
    </location>
</feature>
<proteinExistence type="predicted"/>
<protein>
    <submittedName>
        <fullName evidence="2">Protein ORF18</fullName>
    </submittedName>
</protein>
<reference evidence="2 3" key="1">
    <citation type="journal article" date="2013" name="J. Virol.">
        <title>Comparative genomics of carp herpesviruses.</title>
        <authorList>
            <person name="Davison A.J."/>
            <person name="Kurobe T."/>
            <person name="Gatherer D."/>
            <person name="Cunningham C."/>
            <person name="Korf I."/>
            <person name="Fukuda H."/>
            <person name="Hedrick R.P."/>
            <person name="Waltzek T.B."/>
        </authorList>
    </citation>
    <scope>NUCLEOTIDE SEQUENCE [LARGE SCALE GENOMIC DNA]</scope>
    <source>
        <strain evidence="2">NG-J1</strain>
    </source>
</reference>
<gene>
    <name evidence="2" type="ORF">CyHV1_ORF18</name>
</gene>
<sequence length="629" mass="72402">MALAPLSFTREWNALLLTRVPPVHTTRRLRIPIAEWLSPAEEQRMLLESLEWLREKLPSGPFGHITSSKITSEMRVSDLFAKIPGNMDWAAFVDMSARHTSPEQYSVIFETLESVQSQLSLELFEFMSWWLARRLLMSWEATTYRNHEPAWGKLFEPYAAPQPKEPSEEHEPEEGPRKRFKPNPGNMYPDGYEGRSLGVVRSAIIIMLCAAPDCFANELGITDEDWNMTGRGIMRTPEFYLMPLIVRLSIFPVSELSFLPFSYVLRSCHAPPFMHFSLDKNWDLLGFHFWWVYNYVKDTRRLGVEMLNNSFDIVRHTKDSESYHLELWSALHSTYVYPQSSLQLNAHATLKHRLPASVFSALWRRSGRLISARDYKEQNADLWMLVNSTEPCTRGTFLDLVDPQDQRRASWQTGHSPEARSQMLWDIICLGVEAWRSDGDDAGRSRDRSRLDKLDYYFVSRFYAALEAGLKPTMACPCVGWETCTDVKTFILVLVSADVQRHPLWSFLENCERSVSRRRATCITPETARMSAEYFATMTACTAACLRFINRGNMNMLRSDVFSWSDLRKAESFSRNPLVKSLIETLEGLENMPSGGCMERTSVEGEEDEESEEEVTNPSVRGVVFTDDE</sequence>
<dbReference type="RefSeq" id="YP_007003689.1">
    <property type="nucleotide sequence ID" value="NC_019491.1"/>
</dbReference>
<dbReference type="EMBL" id="JQ815363">
    <property type="protein sequence ID" value="AFJ20324.1"/>
    <property type="molecule type" value="Genomic_DNA"/>
</dbReference>
<dbReference type="KEGG" id="vg:14011178"/>
<dbReference type="Proteomes" id="UP000118426">
    <property type="component" value="Segment"/>
</dbReference>
<accession>K7PBC2</accession>
<name>K7PBC2_9VIRU</name>
<evidence type="ECO:0000256" key="1">
    <source>
        <dbReference type="SAM" id="MobiDB-lite"/>
    </source>
</evidence>
<organism evidence="2 3">
    <name type="scientific">Cyprinid herpesvirus 1</name>
    <dbReference type="NCBI Taxonomy" id="317858"/>
    <lineage>
        <taxon>Viruses</taxon>
        <taxon>Duplodnaviria</taxon>
        <taxon>Heunggongvirae</taxon>
        <taxon>Peploviricota</taxon>
        <taxon>Herviviricetes</taxon>
        <taxon>Herpesvirales</taxon>
        <taxon>Alloherpesviridae</taxon>
        <taxon>Cyvirus</taxon>
        <taxon>Cyvirus cyprinidallo1</taxon>
    </lineage>
</organism>
<keyword evidence="3" id="KW-1185">Reference proteome</keyword>
<feature type="region of interest" description="Disordered" evidence="1">
    <location>
        <begin position="593"/>
        <end position="629"/>
    </location>
</feature>
<dbReference type="GeneID" id="14011178"/>
<dbReference type="OrthoDB" id="8828at10239"/>